<reference evidence="2" key="1">
    <citation type="submission" date="2021-07" db="EMBL/GenBank/DDBJ databases">
        <authorList>
            <person name="Durling M."/>
        </authorList>
    </citation>
    <scope>NUCLEOTIDE SEQUENCE</scope>
</reference>
<feature type="region of interest" description="Disordered" evidence="1">
    <location>
        <begin position="119"/>
        <end position="225"/>
    </location>
</feature>
<feature type="compositionally biased region" description="Basic and acidic residues" evidence="1">
    <location>
        <begin position="15"/>
        <end position="34"/>
    </location>
</feature>
<sequence length="332" mass="36989">MPKPTKVMGKAGGASKKETAGKATKDAVKKDTKAAKAPKPPKMSTPWSQDELELLARESQRVERGYTWQKCADTMNAEMKRRKKKTGTQPTRIFSSIAIQSRLRRLKIEQPDLFITDAEVEDDTIKGSPGESVDAGEGSSSRVEGGEDMTIVVDSGEDEYLAEGTDSDFEHDEDELMDADQDSMDVDQESLDIEQEDSMDVDTTVDASETQETGNASSPLASTTEMSLEYNPSFLDAPQNIANGPLPPPIVSKADFARFAYEQAVRQRDAYRGRKGQSRERMEELEEGVALTLERKEDAERDEAGYLEDPDSFQAYDFEPDFEPDFDEFDQM</sequence>
<dbReference type="OrthoDB" id="10417442at2759"/>
<keyword evidence="3" id="KW-1185">Reference proteome</keyword>
<gene>
    <name evidence="2" type="ORF">HYFRA_00008992</name>
</gene>
<dbReference type="EMBL" id="CAJVRL010000047">
    <property type="protein sequence ID" value="CAG8952748.1"/>
    <property type="molecule type" value="Genomic_DNA"/>
</dbReference>
<proteinExistence type="predicted"/>
<protein>
    <submittedName>
        <fullName evidence="2">Uncharacterized protein</fullName>
    </submittedName>
</protein>
<comment type="caution">
    <text evidence="2">The sequence shown here is derived from an EMBL/GenBank/DDBJ whole genome shotgun (WGS) entry which is preliminary data.</text>
</comment>
<feature type="region of interest" description="Disordered" evidence="1">
    <location>
        <begin position="267"/>
        <end position="286"/>
    </location>
</feature>
<dbReference type="AlphaFoldDB" id="A0A9N9PRT4"/>
<feature type="compositionally biased region" description="Polar residues" evidence="1">
    <location>
        <begin position="205"/>
        <end position="225"/>
    </location>
</feature>
<accession>A0A9N9PRT4</accession>
<dbReference type="Proteomes" id="UP000696280">
    <property type="component" value="Unassembled WGS sequence"/>
</dbReference>
<feature type="compositionally biased region" description="Acidic residues" evidence="1">
    <location>
        <begin position="318"/>
        <end position="332"/>
    </location>
</feature>
<name>A0A9N9PRT4_9HELO</name>
<feature type="compositionally biased region" description="Basic and acidic residues" evidence="1">
    <location>
        <begin position="267"/>
        <end position="282"/>
    </location>
</feature>
<feature type="region of interest" description="Disordered" evidence="1">
    <location>
        <begin position="296"/>
        <end position="332"/>
    </location>
</feature>
<feature type="compositionally biased region" description="Acidic residues" evidence="1">
    <location>
        <begin position="155"/>
        <end position="200"/>
    </location>
</feature>
<evidence type="ECO:0000313" key="2">
    <source>
        <dbReference type="EMBL" id="CAG8952748.1"/>
    </source>
</evidence>
<evidence type="ECO:0000256" key="1">
    <source>
        <dbReference type="SAM" id="MobiDB-lite"/>
    </source>
</evidence>
<feature type="region of interest" description="Disordered" evidence="1">
    <location>
        <begin position="1"/>
        <end position="49"/>
    </location>
</feature>
<organism evidence="2 3">
    <name type="scientific">Hymenoscyphus fraxineus</name>
    <dbReference type="NCBI Taxonomy" id="746836"/>
    <lineage>
        <taxon>Eukaryota</taxon>
        <taxon>Fungi</taxon>
        <taxon>Dikarya</taxon>
        <taxon>Ascomycota</taxon>
        <taxon>Pezizomycotina</taxon>
        <taxon>Leotiomycetes</taxon>
        <taxon>Helotiales</taxon>
        <taxon>Helotiaceae</taxon>
        <taxon>Hymenoscyphus</taxon>
    </lineage>
</organism>
<evidence type="ECO:0000313" key="3">
    <source>
        <dbReference type="Proteomes" id="UP000696280"/>
    </source>
</evidence>